<gene>
    <name evidence="7" type="ORF">BSYN_15640</name>
</gene>
<dbReference type="Proteomes" id="UP001496674">
    <property type="component" value="Chromosome"/>
</dbReference>
<protein>
    <submittedName>
        <fullName evidence="7">Membrane protein</fullName>
    </submittedName>
</protein>
<proteinExistence type="predicted"/>
<evidence type="ECO:0000256" key="6">
    <source>
        <dbReference type="SAM" id="Phobius"/>
    </source>
</evidence>
<feature type="transmembrane region" description="Helical" evidence="6">
    <location>
        <begin position="100"/>
        <end position="124"/>
    </location>
</feature>
<organism evidence="7 8">
    <name type="scientific">Bacteroides sedimenti</name>
    <dbReference type="NCBI Taxonomy" id="2136147"/>
    <lineage>
        <taxon>Bacteria</taxon>
        <taxon>Pseudomonadati</taxon>
        <taxon>Bacteroidota</taxon>
        <taxon>Bacteroidia</taxon>
        <taxon>Bacteroidales</taxon>
        <taxon>Bacteroidaceae</taxon>
        <taxon>Bacteroides</taxon>
    </lineage>
</organism>
<dbReference type="Pfam" id="PF03706">
    <property type="entry name" value="LPG_synthase_TM"/>
    <property type="match status" value="1"/>
</dbReference>
<reference evidence="7 8" key="1">
    <citation type="submission" date="2023-04" db="EMBL/GenBank/DDBJ databases">
        <title>Draft genome sequence of acteroides sedimenti strain YN3PY1.</title>
        <authorList>
            <person name="Yoshida N."/>
        </authorList>
    </citation>
    <scope>NUCLEOTIDE SEQUENCE [LARGE SCALE GENOMIC DNA]</scope>
    <source>
        <strain evidence="7 8">YN3PY1</strain>
    </source>
</reference>
<accession>A0ABN6Z3Z5</accession>
<keyword evidence="8" id="KW-1185">Reference proteome</keyword>
<dbReference type="InterPro" id="IPR022791">
    <property type="entry name" value="L-PG_synthase/AglD"/>
</dbReference>
<evidence type="ECO:0000256" key="4">
    <source>
        <dbReference type="ARBA" id="ARBA00022989"/>
    </source>
</evidence>
<feature type="transmembrane region" description="Helical" evidence="6">
    <location>
        <begin position="61"/>
        <end position="79"/>
    </location>
</feature>
<evidence type="ECO:0000256" key="1">
    <source>
        <dbReference type="ARBA" id="ARBA00004651"/>
    </source>
</evidence>
<keyword evidence="4 6" id="KW-1133">Transmembrane helix</keyword>
<name>A0ABN6Z3Z5_9BACE</name>
<feature type="transmembrane region" description="Helical" evidence="6">
    <location>
        <begin position="130"/>
        <end position="151"/>
    </location>
</feature>
<dbReference type="PANTHER" id="PTHR37693:SF1">
    <property type="entry name" value="INTEGRAL MEMBRANE PROTEIN"/>
    <property type="match status" value="1"/>
</dbReference>
<feature type="transmembrane region" description="Helical" evidence="6">
    <location>
        <begin position="235"/>
        <end position="255"/>
    </location>
</feature>
<feature type="transmembrane region" description="Helical" evidence="6">
    <location>
        <begin position="21"/>
        <end position="41"/>
    </location>
</feature>
<comment type="subcellular location">
    <subcellularLocation>
        <location evidence="1">Cell membrane</location>
        <topology evidence="1">Multi-pass membrane protein</topology>
    </subcellularLocation>
</comment>
<sequence length="318" mass="36902">MLFTFKIKFDELLANIERAGFLFPIVILIWVFIYMINAISWHMIIHDHKDNHVPYLKVYKYTITGFALNYATPFGFMGGEPYRIMELTPYVGISKATSSVILYIMMHIFAHFCFWSASILLFIVVHPVNMAQGIMLTFAGVFCLFFMYLFMQGYKYGMAVRTIRLCQKIPFLKKWAIRFSEEKNETLELIDSQIAELHKQRKKTFYTSLFLEFTTRIIGCVEVFLILRILTPDVQFFDCILIMAFTSLLSNLFFFLPMQLGIREGGFAIATGGLALTGAYGMYLGIITRVRELIWIGIGMLLMKIGNKNKTDINKYYK</sequence>
<evidence type="ECO:0000256" key="5">
    <source>
        <dbReference type="ARBA" id="ARBA00023136"/>
    </source>
</evidence>
<keyword evidence="5 6" id="KW-0472">Membrane</keyword>
<feature type="transmembrane region" description="Helical" evidence="6">
    <location>
        <begin position="267"/>
        <end position="287"/>
    </location>
</feature>
<feature type="transmembrane region" description="Helical" evidence="6">
    <location>
        <begin position="209"/>
        <end position="229"/>
    </location>
</feature>
<keyword evidence="3 6" id="KW-0812">Transmembrane</keyword>
<dbReference type="EMBL" id="AP028055">
    <property type="protein sequence ID" value="BEG99299.1"/>
    <property type="molecule type" value="Genomic_DNA"/>
</dbReference>
<evidence type="ECO:0000256" key="3">
    <source>
        <dbReference type="ARBA" id="ARBA00022692"/>
    </source>
</evidence>
<evidence type="ECO:0000256" key="2">
    <source>
        <dbReference type="ARBA" id="ARBA00022475"/>
    </source>
</evidence>
<evidence type="ECO:0000313" key="8">
    <source>
        <dbReference type="Proteomes" id="UP001496674"/>
    </source>
</evidence>
<keyword evidence="2" id="KW-1003">Cell membrane</keyword>
<dbReference type="PANTHER" id="PTHR37693">
    <property type="entry name" value="PHOSPHATIDYLGLYCEROL LYSYLTRANSFERASE"/>
    <property type="match status" value="1"/>
</dbReference>
<evidence type="ECO:0000313" key="7">
    <source>
        <dbReference type="EMBL" id="BEG99299.1"/>
    </source>
</evidence>